<feature type="transmembrane region" description="Helical" evidence="1">
    <location>
        <begin position="257"/>
        <end position="281"/>
    </location>
</feature>
<evidence type="ECO:0000256" key="1">
    <source>
        <dbReference type="SAM" id="Phobius"/>
    </source>
</evidence>
<feature type="transmembrane region" description="Helical" evidence="1">
    <location>
        <begin position="59"/>
        <end position="79"/>
    </location>
</feature>
<keyword evidence="3" id="KW-0560">Oxidoreductase</keyword>
<evidence type="ECO:0000313" key="2">
    <source>
        <dbReference type="EMBL" id="MDQ0566451.1"/>
    </source>
</evidence>
<dbReference type="InterPro" id="IPR022270">
    <property type="entry name" value="Blh_diox"/>
</dbReference>
<dbReference type="Proteomes" id="UP000439914">
    <property type="component" value="Unassembled WGS sequence"/>
</dbReference>
<keyword evidence="3" id="KW-0223">Dioxygenase</keyword>
<dbReference type="Proteomes" id="UP001238601">
    <property type="component" value="Unassembled WGS sequence"/>
</dbReference>
<sequence>MTASVIRSDTVQPGGFYPPGGFYRPAAAGQAAAFVASHRFPVLVVGAMAFAWAGDLGSGSATLAACAAILILGLPHGALDLALLRQHGADATGRWAELILTYAALAGIALLLWAFAPGLGLALFLANAALHFAEDWEAAGSRFLALGLALATICAPGLLNLAQLEDLFAILVPGGAGEAAAQALRLLAPASLLVAAIAILRLWQLGGAVPAVQAIATLAGMLVLPPLIGFALYFCALHSPTQFRAAHQSLPQTARPLFHAAAATLGAFALAAVLFLMAGGTSLPSRAVAATFVTLAVLTVPHTLMPAILRRWQRPTIKRS</sequence>
<dbReference type="RefSeq" id="WP_160766195.1">
    <property type="nucleotide sequence ID" value="NZ_JAUSWK010000002.1"/>
</dbReference>
<dbReference type="EMBL" id="JAUSWK010000002">
    <property type="protein sequence ID" value="MDQ0566451.1"/>
    <property type="molecule type" value="Genomic_DNA"/>
</dbReference>
<evidence type="ECO:0000313" key="3">
    <source>
        <dbReference type="EMBL" id="MXP34807.1"/>
    </source>
</evidence>
<feature type="transmembrane region" description="Helical" evidence="1">
    <location>
        <begin position="215"/>
        <end position="236"/>
    </location>
</feature>
<comment type="caution">
    <text evidence="3">The sequence shown here is derived from an EMBL/GenBank/DDBJ whole genome shotgun (WGS) entry which is preliminary data.</text>
</comment>
<dbReference type="AlphaFoldDB" id="A0A6I4UAM1"/>
<keyword evidence="1" id="KW-0812">Transmembrane</keyword>
<evidence type="ECO:0000313" key="5">
    <source>
        <dbReference type="Proteomes" id="UP001238601"/>
    </source>
</evidence>
<reference evidence="2 5" key="2">
    <citation type="submission" date="2023-07" db="EMBL/GenBank/DDBJ databases">
        <title>Genomic Encyclopedia of Type Strains, Phase IV (KMG-IV): sequencing the most valuable type-strain genomes for metagenomic binning, comparative biology and taxonomic classification.</title>
        <authorList>
            <person name="Goeker M."/>
        </authorList>
    </citation>
    <scope>NUCLEOTIDE SEQUENCE [LARGE SCALE GENOMIC DNA]</scope>
    <source>
        <strain evidence="2 5">DSM 14432</strain>
    </source>
</reference>
<evidence type="ECO:0000313" key="4">
    <source>
        <dbReference type="Proteomes" id="UP000439914"/>
    </source>
</evidence>
<keyword evidence="1" id="KW-1133">Transmembrane helix</keyword>
<dbReference type="NCBIfam" id="TIGR03753">
    <property type="entry name" value="blh_monoox"/>
    <property type="match status" value="1"/>
</dbReference>
<dbReference type="GeneID" id="93686816"/>
<dbReference type="EC" id="1.13.11.63" evidence="3"/>
<dbReference type="Pfam" id="PF15461">
    <property type="entry name" value="BCD"/>
    <property type="match status" value="1"/>
</dbReference>
<protein>
    <submittedName>
        <fullName evidence="3">Beta-carotene 15,15'-dioxygenase, Brp/Blh family</fullName>
        <ecNumber evidence="3">1.13.11.63</ecNumber>
    </submittedName>
    <submittedName>
        <fullName evidence="2">Brp/Blh family beta-carotene 15,15'-monooxygenase</fullName>
    </submittedName>
</protein>
<feature type="transmembrane region" description="Helical" evidence="1">
    <location>
        <begin position="31"/>
        <end position="53"/>
    </location>
</feature>
<keyword evidence="1" id="KW-0472">Membrane</keyword>
<proteinExistence type="predicted"/>
<feature type="transmembrane region" description="Helical" evidence="1">
    <location>
        <begin position="183"/>
        <end position="203"/>
    </location>
</feature>
<dbReference type="GO" id="GO:0003834">
    <property type="term" value="F:beta-carotene 15,15'-dioxygenase activity"/>
    <property type="evidence" value="ECO:0007669"/>
    <property type="project" value="UniProtKB-EC"/>
</dbReference>
<gene>
    <name evidence="3" type="ORF">GRI55_03370</name>
    <name evidence="2" type="ORF">QOZ97_001984</name>
</gene>
<reference evidence="3 4" key="1">
    <citation type="submission" date="2019-12" db="EMBL/GenBank/DDBJ databases">
        <title>Genomic-based taxomic classification of the family Erythrobacteraceae.</title>
        <authorList>
            <person name="Xu L."/>
        </authorList>
    </citation>
    <scope>NUCLEOTIDE SEQUENCE [LARGE SCALE GENOMIC DNA]</scope>
    <source>
        <strain evidence="3 4">CGMCC 1.8703</strain>
    </source>
</reference>
<name>A0A6I4UAM1_9SPHN</name>
<accession>A0A6I4UAM1</accession>
<keyword evidence="5" id="KW-1185">Reference proteome</keyword>
<feature type="transmembrane region" description="Helical" evidence="1">
    <location>
        <begin position="287"/>
        <end position="309"/>
    </location>
</feature>
<organism evidence="3 4">
    <name type="scientific">Qipengyuania citrea</name>
    <dbReference type="NCBI Taxonomy" id="225971"/>
    <lineage>
        <taxon>Bacteria</taxon>
        <taxon>Pseudomonadati</taxon>
        <taxon>Pseudomonadota</taxon>
        <taxon>Alphaproteobacteria</taxon>
        <taxon>Sphingomonadales</taxon>
        <taxon>Erythrobacteraceae</taxon>
        <taxon>Qipengyuania</taxon>
    </lineage>
</organism>
<feature type="transmembrane region" description="Helical" evidence="1">
    <location>
        <begin position="99"/>
        <end position="123"/>
    </location>
</feature>
<dbReference type="EMBL" id="WTYG01000001">
    <property type="protein sequence ID" value="MXP34807.1"/>
    <property type="molecule type" value="Genomic_DNA"/>
</dbReference>
<feature type="transmembrane region" description="Helical" evidence="1">
    <location>
        <begin position="143"/>
        <end position="162"/>
    </location>
</feature>